<accession>A0A834X7R7</accession>
<dbReference type="AlphaFoldDB" id="A0A834X7R7"/>
<evidence type="ECO:0000313" key="1">
    <source>
        <dbReference type="EMBL" id="KAF7839901.1"/>
    </source>
</evidence>
<gene>
    <name evidence="1" type="ORF">G2W53_008383</name>
</gene>
<dbReference type="EMBL" id="JAAIUW010000003">
    <property type="protein sequence ID" value="KAF7839901.1"/>
    <property type="molecule type" value="Genomic_DNA"/>
</dbReference>
<dbReference type="Proteomes" id="UP000634136">
    <property type="component" value="Unassembled WGS sequence"/>
</dbReference>
<sequence length="48" mass="5440">MLDRCYCQNLATSGGSRIGKLLGLNRMKVEAEMAARRLGRRVKMKGNW</sequence>
<name>A0A834X7R7_9FABA</name>
<organism evidence="1 2">
    <name type="scientific">Senna tora</name>
    <dbReference type="NCBI Taxonomy" id="362788"/>
    <lineage>
        <taxon>Eukaryota</taxon>
        <taxon>Viridiplantae</taxon>
        <taxon>Streptophyta</taxon>
        <taxon>Embryophyta</taxon>
        <taxon>Tracheophyta</taxon>
        <taxon>Spermatophyta</taxon>
        <taxon>Magnoliopsida</taxon>
        <taxon>eudicotyledons</taxon>
        <taxon>Gunneridae</taxon>
        <taxon>Pentapetalae</taxon>
        <taxon>rosids</taxon>
        <taxon>fabids</taxon>
        <taxon>Fabales</taxon>
        <taxon>Fabaceae</taxon>
        <taxon>Caesalpinioideae</taxon>
        <taxon>Cassia clade</taxon>
        <taxon>Senna</taxon>
    </lineage>
</organism>
<reference evidence="1" key="1">
    <citation type="submission" date="2020-09" db="EMBL/GenBank/DDBJ databases">
        <title>Genome-Enabled Discovery of Anthraquinone Biosynthesis in Senna tora.</title>
        <authorList>
            <person name="Kang S.-H."/>
            <person name="Pandey R.P."/>
            <person name="Lee C.-M."/>
            <person name="Sim J.-S."/>
            <person name="Jeong J.-T."/>
            <person name="Choi B.-S."/>
            <person name="Jung M."/>
            <person name="Ginzburg D."/>
            <person name="Zhao K."/>
            <person name="Won S.Y."/>
            <person name="Oh T.-J."/>
            <person name="Yu Y."/>
            <person name="Kim N.-H."/>
            <person name="Lee O.R."/>
            <person name="Lee T.-H."/>
            <person name="Bashyal P."/>
            <person name="Kim T.-S."/>
            <person name="Lee W.-H."/>
            <person name="Kawkins C."/>
            <person name="Kim C.-K."/>
            <person name="Kim J.S."/>
            <person name="Ahn B.O."/>
            <person name="Rhee S.Y."/>
            <person name="Sohng J.K."/>
        </authorList>
    </citation>
    <scope>NUCLEOTIDE SEQUENCE</scope>
    <source>
        <tissue evidence="1">Leaf</tissue>
    </source>
</reference>
<keyword evidence="2" id="KW-1185">Reference proteome</keyword>
<comment type="caution">
    <text evidence="1">The sequence shown here is derived from an EMBL/GenBank/DDBJ whole genome shotgun (WGS) entry which is preliminary data.</text>
</comment>
<protein>
    <submittedName>
        <fullName evidence="1">Uncharacterized protein</fullName>
    </submittedName>
</protein>
<proteinExistence type="predicted"/>
<evidence type="ECO:0000313" key="2">
    <source>
        <dbReference type="Proteomes" id="UP000634136"/>
    </source>
</evidence>